<protein>
    <recommendedName>
        <fullName evidence="12">Sm domain-containing protein</fullName>
    </recommendedName>
</protein>
<evidence type="ECO:0000256" key="6">
    <source>
        <dbReference type="ARBA" id="ARBA00022728"/>
    </source>
</evidence>
<dbReference type="FunFam" id="2.30.30.100:FF:000027">
    <property type="entry name" value="U6 snRNA-associated Sm-like protein LSm8"/>
    <property type="match status" value="1"/>
</dbReference>
<evidence type="ECO:0000256" key="10">
    <source>
        <dbReference type="ARBA" id="ARBA00023242"/>
    </source>
</evidence>
<evidence type="ECO:0000256" key="9">
    <source>
        <dbReference type="ARBA" id="ARBA00023239"/>
    </source>
</evidence>
<keyword evidence="9" id="KW-0456">Lyase</keyword>
<dbReference type="InterPro" id="IPR040442">
    <property type="entry name" value="Pyrv_kinase-like_dom_sf"/>
</dbReference>
<dbReference type="GO" id="GO:0003723">
    <property type="term" value="F:RNA binding"/>
    <property type="evidence" value="ECO:0007669"/>
    <property type="project" value="UniProtKB-KW"/>
</dbReference>
<name>A0A8H3FAL6_9LECA</name>
<dbReference type="SUPFAM" id="SSF50182">
    <property type="entry name" value="Sm-like ribonucleoproteins"/>
    <property type="match status" value="1"/>
</dbReference>
<gene>
    <name evidence="13" type="ORF">GOMPHAMPRED_001973</name>
</gene>
<dbReference type="Gene3D" id="3.20.20.60">
    <property type="entry name" value="Phosphoenolpyruvate-binding domains"/>
    <property type="match status" value="1"/>
</dbReference>
<dbReference type="GO" id="GO:0016832">
    <property type="term" value="F:aldehyde-lyase activity"/>
    <property type="evidence" value="ECO:0007669"/>
    <property type="project" value="TreeGrafter"/>
</dbReference>
<dbReference type="InterPro" id="IPR010920">
    <property type="entry name" value="LSM_dom_sf"/>
</dbReference>
<dbReference type="Proteomes" id="UP000664169">
    <property type="component" value="Unassembled WGS sequence"/>
</dbReference>
<dbReference type="GO" id="GO:0046540">
    <property type="term" value="C:U4/U6 x U5 tri-snRNP complex"/>
    <property type="evidence" value="ECO:0007669"/>
    <property type="project" value="InterPro"/>
</dbReference>
<dbReference type="InterPro" id="IPR001163">
    <property type="entry name" value="Sm_dom_euk/arc"/>
</dbReference>
<dbReference type="InterPro" id="IPR050251">
    <property type="entry name" value="HpcH-HpaI_aldolase"/>
</dbReference>
<dbReference type="PROSITE" id="PS52002">
    <property type="entry name" value="SM"/>
    <property type="match status" value="1"/>
</dbReference>
<dbReference type="GO" id="GO:0005688">
    <property type="term" value="C:U6 snRNP"/>
    <property type="evidence" value="ECO:0007669"/>
    <property type="project" value="InterPro"/>
</dbReference>
<evidence type="ECO:0000256" key="3">
    <source>
        <dbReference type="ARBA" id="ARBA00006850"/>
    </source>
</evidence>
<dbReference type="InterPro" id="IPR047575">
    <property type="entry name" value="Sm"/>
</dbReference>
<evidence type="ECO:0000313" key="13">
    <source>
        <dbReference type="EMBL" id="CAF9920084.1"/>
    </source>
</evidence>
<dbReference type="OrthoDB" id="1621678at2759"/>
<dbReference type="Pfam" id="PF03328">
    <property type="entry name" value="HpcH_HpaI"/>
    <property type="match status" value="1"/>
</dbReference>
<keyword evidence="10" id="KW-0539">Nucleus</keyword>
<evidence type="ECO:0000256" key="8">
    <source>
        <dbReference type="ARBA" id="ARBA00023187"/>
    </source>
</evidence>
<dbReference type="EMBL" id="CAJPDQ010000015">
    <property type="protein sequence ID" value="CAF9920084.1"/>
    <property type="molecule type" value="Genomic_DNA"/>
</dbReference>
<dbReference type="InterPro" id="IPR015813">
    <property type="entry name" value="Pyrv/PenolPyrv_kinase-like_dom"/>
</dbReference>
<evidence type="ECO:0000256" key="1">
    <source>
        <dbReference type="ARBA" id="ARBA00004123"/>
    </source>
</evidence>
<keyword evidence="6" id="KW-0747">Spliceosome</keyword>
<keyword evidence="5" id="KW-0479">Metal-binding</keyword>
<dbReference type="PANTHER" id="PTHR30502:SF0">
    <property type="entry name" value="PHOSPHOENOLPYRUVATE CARBOXYLASE FAMILY PROTEIN"/>
    <property type="match status" value="1"/>
</dbReference>
<organism evidence="13 14">
    <name type="scientific">Gomphillus americanus</name>
    <dbReference type="NCBI Taxonomy" id="1940652"/>
    <lineage>
        <taxon>Eukaryota</taxon>
        <taxon>Fungi</taxon>
        <taxon>Dikarya</taxon>
        <taxon>Ascomycota</taxon>
        <taxon>Pezizomycotina</taxon>
        <taxon>Lecanoromycetes</taxon>
        <taxon>OSLEUM clade</taxon>
        <taxon>Ostropomycetidae</taxon>
        <taxon>Ostropales</taxon>
        <taxon>Graphidaceae</taxon>
        <taxon>Gomphilloideae</taxon>
        <taxon>Gomphillus</taxon>
    </lineage>
</organism>
<feature type="domain" description="Sm" evidence="12">
    <location>
        <begin position="258"/>
        <end position="337"/>
    </location>
</feature>
<keyword evidence="7" id="KW-0694">RNA-binding</keyword>
<dbReference type="InterPro" id="IPR034103">
    <property type="entry name" value="Lsm8"/>
</dbReference>
<comment type="caution">
    <text evidence="13">The sequence shown here is derived from an EMBL/GenBank/DDBJ whole genome shotgun (WGS) entry which is preliminary data.</text>
</comment>
<dbReference type="PANTHER" id="PTHR30502">
    <property type="entry name" value="2-KETO-3-DEOXY-L-RHAMNONATE ALDOLASE"/>
    <property type="match status" value="1"/>
</dbReference>
<dbReference type="SUPFAM" id="SSF51621">
    <property type="entry name" value="Phosphoenolpyruvate/pyruvate domain"/>
    <property type="match status" value="1"/>
</dbReference>
<reference evidence="13" key="1">
    <citation type="submission" date="2021-03" db="EMBL/GenBank/DDBJ databases">
        <authorList>
            <person name="Tagirdzhanova G."/>
        </authorList>
    </citation>
    <scope>NUCLEOTIDE SEQUENCE</scope>
</reference>
<dbReference type="SMART" id="SM00651">
    <property type="entry name" value="Sm"/>
    <property type="match status" value="1"/>
</dbReference>
<dbReference type="Gene3D" id="2.30.30.100">
    <property type="match status" value="1"/>
</dbReference>
<dbReference type="InterPro" id="IPR005000">
    <property type="entry name" value="Aldolase/citrate-lyase_domain"/>
</dbReference>
<keyword evidence="14" id="KW-1185">Reference proteome</keyword>
<keyword evidence="11" id="KW-0687">Ribonucleoprotein</keyword>
<dbReference type="AlphaFoldDB" id="A0A8H3FAL6"/>
<evidence type="ECO:0000259" key="12">
    <source>
        <dbReference type="PROSITE" id="PS52002"/>
    </source>
</evidence>
<evidence type="ECO:0000256" key="2">
    <source>
        <dbReference type="ARBA" id="ARBA00005568"/>
    </source>
</evidence>
<dbReference type="GO" id="GO:0000398">
    <property type="term" value="P:mRNA splicing, via spliceosome"/>
    <property type="evidence" value="ECO:0007669"/>
    <property type="project" value="InterPro"/>
</dbReference>
<keyword evidence="4" id="KW-0507">mRNA processing</keyword>
<evidence type="ECO:0000256" key="11">
    <source>
        <dbReference type="ARBA" id="ARBA00023274"/>
    </source>
</evidence>
<comment type="similarity">
    <text evidence="3">Belongs to the snRNP Sm proteins family.</text>
</comment>
<accession>A0A8H3FAL6</accession>
<proteinExistence type="inferred from homology"/>
<evidence type="ECO:0000256" key="5">
    <source>
        <dbReference type="ARBA" id="ARBA00022723"/>
    </source>
</evidence>
<dbReference type="Pfam" id="PF01423">
    <property type="entry name" value="LSM"/>
    <property type="match status" value="1"/>
</dbReference>
<comment type="subcellular location">
    <subcellularLocation>
        <location evidence="1">Nucleus</location>
    </subcellularLocation>
</comment>
<dbReference type="GO" id="GO:0046872">
    <property type="term" value="F:metal ion binding"/>
    <property type="evidence" value="ECO:0007669"/>
    <property type="project" value="UniProtKB-KW"/>
</dbReference>
<evidence type="ECO:0000256" key="4">
    <source>
        <dbReference type="ARBA" id="ARBA00022664"/>
    </source>
</evidence>
<comment type="similarity">
    <text evidence="2">Belongs to the HpcH/HpaI aldolase family.</text>
</comment>
<dbReference type="GO" id="GO:0005681">
    <property type="term" value="C:spliceosomal complex"/>
    <property type="evidence" value="ECO:0007669"/>
    <property type="project" value="UniProtKB-KW"/>
</dbReference>
<evidence type="ECO:0000256" key="7">
    <source>
        <dbReference type="ARBA" id="ARBA00022884"/>
    </source>
</evidence>
<dbReference type="CDD" id="cd01727">
    <property type="entry name" value="LSm8"/>
    <property type="match status" value="1"/>
</dbReference>
<keyword evidence="8" id="KW-0508">mRNA splicing</keyword>
<sequence length="358" mass="37954">MQAANRLHKALRASGPTFGGWQMLPGSNVSRLMARAGYDWVCVDTEHGNIDDGAMHEAVAALAACGTSPIVRVADNQGWMVKRALDAGAHGIVVPLLNTVADAERLVATAKFPPLGIRGFGSPFSTEKFNNITAKEYLAHANDSILTIVQIETRQALDNVDAIARVQGVDVLLVGPFDLGNSIGENILEKGVTDVLKAAIAKILKAARDAGKKAAIYSVSGEQARQYADMGFDMISVYGDHAAILEANTKALAIAKGGIMHSALNLAKETILLLTTDGRTLLGTLLAIDQTTNLVLANTVERIIRPADDEEASSSVSHGLYLVRGENVAICGEVDEELDGKIDWEKVRGSVIGGVKHV</sequence>
<evidence type="ECO:0000313" key="14">
    <source>
        <dbReference type="Proteomes" id="UP000664169"/>
    </source>
</evidence>
<dbReference type="GO" id="GO:0005737">
    <property type="term" value="C:cytoplasm"/>
    <property type="evidence" value="ECO:0007669"/>
    <property type="project" value="TreeGrafter"/>
</dbReference>